<reference evidence="2" key="1">
    <citation type="submission" date="2017-03" db="EMBL/GenBank/DDBJ databases">
        <title>Phytopthora megakarya and P. palmivora, two closely related causual agents of cacao black pod achieved similar genome size and gene model numbers by different mechanisms.</title>
        <authorList>
            <person name="Ali S."/>
            <person name="Shao J."/>
            <person name="Larry D.J."/>
            <person name="Kronmiller B."/>
            <person name="Shen D."/>
            <person name="Strem M.D."/>
            <person name="Melnick R.L."/>
            <person name="Guiltinan M.J."/>
            <person name="Tyler B.M."/>
            <person name="Meinhardt L.W."/>
            <person name="Bailey B.A."/>
        </authorList>
    </citation>
    <scope>NUCLEOTIDE SEQUENCE [LARGE SCALE GENOMIC DNA]</scope>
    <source>
        <strain evidence="2">zdho120</strain>
    </source>
</reference>
<keyword evidence="2" id="KW-1185">Reference proteome</keyword>
<dbReference type="Proteomes" id="UP000198211">
    <property type="component" value="Unassembled WGS sequence"/>
</dbReference>
<evidence type="ECO:0000313" key="2">
    <source>
        <dbReference type="Proteomes" id="UP000198211"/>
    </source>
</evidence>
<protein>
    <submittedName>
        <fullName evidence="1">Uncharacterized protein</fullName>
    </submittedName>
</protein>
<feature type="non-terminal residue" evidence="1">
    <location>
        <position position="173"/>
    </location>
</feature>
<comment type="caution">
    <text evidence="1">The sequence shown here is derived from an EMBL/GenBank/DDBJ whole genome shotgun (WGS) entry which is preliminary data.</text>
</comment>
<dbReference type="EMBL" id="NBNE01020045">
    <property type="protein sequence ID" value="OWY91523.1"/>
    <property type="molecule type" value="Genomic_DNA"/>
</dbReference>
<proteinExistence type="predicted"/>
<name>A0A225UEX9_9STRA</name>
<evidence type="ECO:0000313" key="1">
    <source>
        <dbReference type="EMBL" id="OWY91523.1"/>
    </source>
</evidence>
<accession>A0A225UEX9</accession>
<dbReference type="OrthoDB" id="127389at2759"/>
<organism evidence="1 2">
    <name type="scientific">Phytophthora megakarya</name>
    <dbReference type="NCBI Taxonomy" id="4795"/>
    <lineage>
        <taxon>Eukaryota</taxon>
        <taxon>Sar</taxon>
        <taxon>Stramenopiles</taxon>
        <taxon>Oomycota</taxon>
        <taxon>Peronosporomycetes</taxon>
        <taxon>Peronosporales</taxon>
        <taxon>Peronosporaceae</taxon>
        <taxon>Phytophthora</taxon>
    </lineage>
</organism>
<gene>
    <name evidence="1" type="ORF">PHMEG_00039866</name>
</gene>
<sequence>MRNWLLEKKETIRHLREIASAGSPGRPWTAHFRSEFLCLPVIADPLALQVDLEELRFDDGSLDFTSVIAVLQTMLHDAGYAFLNLVPTWGRTLSPELLAAQDGQFMSDTSFLWGLLTIEQVAWNEIAQGRHYSVRRDDAPFQALDPETAFPVEDDGDALMLTMEEQELLGTAM</sequence>
<dbReference type="AlphaFoldDB" id="A0A225UEX9"/>